<gene>
    <name evidence="1" type="ORF">PPRIM_AZ9-3.1.T0490025</name>
</gene>
<dbReference type="EMBL" id="CAJJDM010000049">
    <property type="protein sequence ID" value="CAD8072243.1"/>
    <property type="molecule type" value="Genomic_DNA"/>
</dbReference>
<protein>
    <submittedName>
        <fullName evidence="1">Uncharacterized protein</fullName>
    </submittedName>
</protein>
<evidence type="ECO:0000313" key="1">
    <source>
        <dbReference type="EMBL" id="CAD8072243.1"/>
    </source>
</evidence>
<proteinExistence type="predicted"/>
<comment type="caution">
    <text evidence="1">The sequence shown here is derived from an EMBL/GenBank/DDBJ whole genome shotgun (WGS) entry which is preliminary data.</text>
</comment>
<organism evidence="1 2">
    <name type="scientific">Paramecium primaurelia</name>
    <dbReference type="NCBI Taxonomy" id="5886"/>
    <lineage>
        <taxon>Eukaryota</taxon>
        <taxon>Sar</taxon>
        <taxon>Alveolata</taxon>
        <taxon>Ciliophora</taxon>
        <taxon>Intramacronucleata</taxon>
        <taxon>Oligohymenophorea</taxon>
        <taxon>Peniculida</taxon>
        <taxon>Parameciidae</taxon>
        <taxon>Paramecium</taxon>
    </lineage>
</organism>
<sequence length="117" mass="14583">MFEISSLIQNGIQKEEEDKQVNQNYICEIMRRKQMHFHQKILDIRRMQSQMLSYRKKWNKEYQMILIFEVCMQIKNKMYQNRKQTNYYINTIQLDCSVEVRKIRIKLEIIQKKMLKN</sequence>
<evidence type="ECO:0000313" key="2">
    <source>
        <dbReference type="Proteomes" id="UP000688137"/>
    </source>
</evidence>
<keyword evidence="2" id="KW-1185">Reference proteome</keyword>
<name>A0A8S1M357_PARPR</name>
<reference evidence="1" key="1">
    <citation type="submission" date="2021-01" db="EMBL/GenBank/DDBJ databases">
        <authorList>
            <consortium name="Genoscope - CEA"/>
            <person name="William W."/>
        </authorList>
    </citation>
    <scope>NUCLEOTIDE SEQUENCE</scope>
</reference>
<accession>A0A8S1M357</accession>
<dbReference type="Proteomes" id="UP000688137">
    <property type="component" value="Unassembled WGS sequence"/>
</dbReference>
<dbReference type="AlphaFoldDB" id="A0A8S1M357"/>